<feature type="compositionally biased region" description="Basic residues" evidence="1">
    <location>
        <begin position="241"/>
        <end position="250"/>
    </location>
</feature>
<gene>
    <name evidence="2" type="ORF">FJT64_002695</name>
</gene>
<organism evidence="2 3">
    <name type="scientific">Amphibalanus amphitrite</name>
    <name type="common">Striped barnacle</name>
    <name type="synonym">Balanus amphitrite</name>
    <dbReference type="NCBI Taxonomy" id="1232801"/>
    <lineage>
        <taxon>Eukaryota</taxon>
        <taxon>Metazoa</taxon>
        <taxon>Ecdysozoa</taxon>
        <taxon>Arthropoda</taxon>
        <taxon>Crustacea</taxon>
        <taxon>Multicrustacea</taxon>
        <taxon>Cirripedia</taxon>
        <taxon>Thoracica</taxon>
        <taxon>Thoracicalcarea</taxon>
        <taxon>Balanomorpha</taxon>
        <taxon>Balanoidea</taxon>
        <taxon>Balanidae</taxon>
        <taxon>Amphibalaninae</taxon>
        <taxon>Amphibalanus</taxon>
    </lineage>
</organism>
<feature type="region of interest" description="Disordered" evidence="1">
    <location>
        <begin position="464"/>
        <end position="500"/>
    </location>
</feature>
<proteinExistence type="predicted"/>
<dbReference type="PANTHER" id="PTHR35385">
    <property type="entry name" value="PROTEIN B, PUTATIVE-RELATED-RELATED"/>
    <property type="match status" value="1"/>
</dbReference>
<protein>
    <submittedName>
        <fullName evidence="2">Uncharacterized protein</fullName>
    </submittedName>
</protein>
<dbReference type="EMBL" id="VIIS01000825">
    <property type="protein sequence ID" value="KAF0304650.1"/>
    <property type="molecule type" value="Genomic_DNA"/>
</dbReference>
<feature type="region of interest" description="Disordered" evidence="1">
    <location>
        <begin position="238"/>
        <end position="257"/>
    </location>
</feature>
<dbReference type="AlphaFoldDB" id="A0A6A4WLV5"/>
<reference evidence="2 3" key="1">
    <citation type="submission" date="2019-07" db="EMBL/GenBank/DDBJ databases">
        <title>Draft genome assembly of a fouling barnacle, Amphibalanus amphitrite (Darwin, 1854): The first reference genome for Thecostraca.</title>
        <authorList>
            <person name="Kim W."/>
        </authorList>
    </citation>
    <scope>NUCLEOTIDE SEQUENCE [LARGE SCALE GENOMIC DNA]</scope>
    <source>
        <strain evidence="2">SNU_AA5</strain>
        <tissue evidence="2">Soma without cirri and trophi</tissue>
    </source>
</reference>
<accession>A0A6A4WLV5</accession>
<keyword evidence="3" id="KW-1185">Reference proteome</keyword>
<comment type="caution">
    <text evidence="2">The sequence shown here is derived from an EMBL/GenBank/DDBJ whole genome shotgun (WGS) entry which is preliminary data.</text>
</comment>
<evidence type="ECO:0000313" key="3">
    <source>
        <dbReference type="Proteomes" id="UP000440578"/>
    </source>
</evidence>
<sequence>MLSKAEFTIKYDNGRKLVFCDRIDMMDGVEEELLQGTIFVYKCAPQKESAETWKNVFEDFTKRRFVISSSKLSGGPRAIFMGRYCCVHRPAPRTRPRKKSQFSKRDFGCPTMLVVKIENPTRTKRSKRPPTGGYNMRIVSNKQAHTHSLERALPFRRISADAQAALLQLFDEHHTLASAMETYKLRLLEQLGDKYLEEASDRSVLPDKNAAYRLYYETYRKRYGDLTRKQVRKLQQDAAKRRQLGQKPLKHTVSSAAGDSTDMPINWVTAPAPFGISSEQEVPGGDMVPVSSDVAAAVASLQTTAPHVSNVITYPSTGAGDALLADSAGVVVYETAGEVPDAPEEYVTVPAGGSIVTLPTDCVMSGELESDSVDPLALDDGAVTSTPAAPAGPTDAAAFNSDARVPSVDKLRRAVGEWSTEICDRLSSDSDGEWREAVSAFLENWDRLPAPGRRKALSSFGRVSGLGRPSAAPAPVPRHTALPTESVSTQTGYDDPTPEGRPGSFVLCVIRNDHDYLAEVPVMRPRYKHVLPKLFGLV</sequence>
<dbReference type="EMBL" id="VIIS01000825">
    <property type="protein sequence ID" value="KAF0304651.1"/>
    <property type="molecule type" value="Genomic_DNA"/>
</dbReference>
<feature type="compositionally biased region" description="Polar residues" evidence="1">
    <location>
        <begin position="483"/>
        <end position="492"/>
    </location>
</feature>
<dbReference type="Proteomes" id="UP000440578">
    <property type="component" value="Unassembled WGS sequence"/>
</dbReference>
<evidence type="ECO:0000256" key="1">
    <source>
        <dbReference type="SAM" id="MobiDB-lite"/>
    </source>
</evidence>
<dbReference type="OrthoDB" id="6431356at2759"/>
<name>A0A6A4WLV5_AMPAM</name>
<dbReference type="PANTHER" id="PTHR35385:SF2">
    <property type="entry name" value="PROTEIN B, PUTATIVE-RELATED"/>
    <property type="match status" value="1"/>
</dbReference>
<dbReference type="EMBL" id="VIIS01000825">
    <property type="protein sequence ID" value="KAF0304652.1"/>
    <property type="molecule type" value="Genomic_DNA"/>
</dbReference>
<evidence type="ECO:0000313" key="2">
    <source>
        <dbReference type="EMBL" id="KAF0304650.1"/>
    </source>
</evidence>